<feature type="compositionally biased region" description="Acidic residues" evidence="1">
    <location>
        <begin position="85"/>
        <end position="100"/>
    </location>
</feature>
<keyword evidence="3" id="KW-1185">Reference proteome</keyword>
<gene>
    <name evidence="2" type="ORF">MKZ38_005054</name>
</gene>
<dbReference type="EMBL" id="JAKWBI020000301">
    <property type="protein sequence ID" value="KAJ2896991.1"/>
    <property type="molecule type" value="Genomic_DNA"/>
</dbReference>
<feature type="region of interest" description="Disordered" evidence="1">
    <location>
        <begin position="1"/>
        <end position="155"/>
    </location>
</feature>
<evidence type="ECO:0000313" key="2">
    <source>
        <dbReference type="EMBL" id="KAJ2896991.1"/>
    </source>
</evidence>
<organism evidence="2 3">
    <name type="scientific">Zalerion maritima</name>
    <dbReference type="NCBI Taxonomy" id="339359"/>
    <lineage>
        <taxon>Eukaryota</taxon>
        <taxon>Fungi</taxon>
        <taxon>Dikarya</taxon>
        <taxon>Ascomycota</taxon>
        <taxon>Pezizomycotina</taxon>
        <taxon>Sordariomycetes</taxon>
        <taxon>Lulworthiomycetidae</taxon>
        <taxon>Lulworthiales</taxon>
        <taxon>Lulworthiaceae</taxon>
        <taxon>Zalerion</taxon>
    </lineage>
</organism>
<evidence type="ECO:0000256" key="1">
    <source>
        <dbReference type="SAM" id="MobiDB-lite"/>
    </source>
</evidence>
<feature type="compositionally biased region" description="Low complexity" evidence="1">
    <location>
        <begin position="131"/>
        <end position="141"/>
    </location>
</feature>
<feature type="compositionally biased region" description="Pro residues" evidence="1">
    <location>
        <begin position="118"/>
        <end position="130"/>
    </location>
</feature>
<reference evidence="2" key="1">
    <citation type="submission" date="2022-07" db="EMBL/GenBank/DDBJ databases">
        <title>Draft genome sequence of Zalerion maritima ATCC 34329, a (micro)plastics degrading marine fungus.</title>
        <authorList>
            <person name="Paco A."/>
            <person name="Goncalves M.F.M."/>
            <person name="Rocha-Santos T.A.P."/>
            <person name="Alves A."/>
        </authorList>
    </citation>
    <scope>NUCLEOTIDE SEQUENCE</scope>
    <source>
        <strain evidence="2">ATCC 34329</strain>
    </source>
</reference>
<sequence>MAGRRSILDEKAARGGSRSSTSNTTTYRTSPNGVAPSPSPTSPTATISPTAVAKGGESSPHIITRVPVQRSSSTRKSYAISLDDGPSDDAEIVADTDTDSGSDTPAGPSCATAEDDATPPPYSFPPPPSLLPLHPSSPLSPQALRSQELERSELARQHAKFPGLPSLDYKQYSPSFFTLSRECDVLSSKAPYLSANVGALVSCIRGLATVPPKPQVHVTGTRGRRTDFSIKLNLMHLLVPTKGKRRMDYLRCVMPGELALRGGSKPDVHPQVGTGCSDALAPLGSSSSSSGGGGGELEAWARKFVHDSASVKAFTLERQVANLDKGWIEGQLRSLVAATKYKGNVTVTFPVTHAKVTVQNPDRFGKVLTAVSGLFVAKKQYEVVKAVWPFASAPNGERDRVCVVQSEETWWREWKDPIRYAVATKRQGWVTNEDKLEAIMEGKGKGVEMVDWGPDYEC</sequence>
<comment type="caution">
    <text evidence="2">The sequence shown here is derived from an EMBL/GenBank/DDBJ whole genome shotgun (WGS) entry which is preliminary data.</text>
</comment>
<feature type="compositionally biased region" description="Basic and acidic residues" evidence="1">
    <location>
        <begin position="1"/>
        <end position="13"/>
    </location>
</feature>
<evidence type="ECO:0000313" key="3">
    <source>
        <dbReference type="Proteomes" id="UP001201980"/>
    </source>
</evidence>
<accession>A0AAD5RKY5</accession>
<dbReference type="AlphaFoldDB" id="A0AAD5RKY5"/>
<dbReference type="PANTHER" id="PTHR37848:SF1">
    <property type="entry name" value="SUN DOMAIN-CONTAINING PROTEIN"/>
    <property type="match status" value="1"/>
</dbReference>
<name>A0AAD5RKY5_9PEZI</name>
<protein>
    <submittedName>
        <fullName evidence="2">Uncharacterized protein</fullName>
    </submittedName>
</protein>
<feature type="compositionally biased region" description="Low complexity" evidence="1">
    <location>
        <begin position="17"/>
        <end position="53"/>
    </location>
</feature>
<dbReference type="Proteomes" id="UP001201980">
    <property type="component" value="Unassembled WGS sequence"/>
</dbReference>
<dbReference type="PANTHER" id="PTHR37848">
    <property type="entry name" value="EXPRESSED PROTEIN"/>
    <property type="match status" value="1"/>
</dbReference>
<proteinExistence type="predicted"/>